<evidence type="ECO:0000313" key="2">
    <source>
        <dbReference type="EMBL" id="RWR84550.1"/>
    </source>
</evidence>
<reference evidence="2 3" key="1">
    <citation type="journal article" date="2019" name="Nat. Plants">
        <title>Stout camphor tree genome fills gaps in understanding of flowering plant genome evolution.</title>
        <authorList>
            <person name="Chaw S.M."/>
            <person name="Liu Y.C."/>
            <person name="Wu Y.W."/>
            <person name="Wang H.Y."/>
            <person name="Lin C.I."/>
            <person name="Wu C.S."/>
            <person name="Ke H.M."/>
            <person name="Chang L.Y."/>
            <person name="Hsu C.Y."/>
            <person name="Yang H.T."/>
            <person name="Sudianto E."/>
            <person name="Hsu M.H."/>
            <person name="Wu K.P."/>
            <person name="Wang L.N."/>
            <person name="Leebens-Mack J.H."/>
            <person name="Tsai I.J."/>
        </authorList>
    </citation>
    <scope>NUCLEOTIDE SEQUENCE [LARGE SCALE GENOMIC DNA]</scope>
    <source>
        <strain evidence="3">cv. Chaw 1501</strain>
        <tissue evidence="2">Young leaves</tissue>
    </source>
</reference>
<dbReference type="GO" id="GO:0048367">
    <property type="term" value="P:shoot system development"/>
    <property type="evidence" value="ECO:0007669"/>
    <property type="project" value="InterPro"/>
</dbReference>
<accession>A0A443P180</accession>
<dbReference type="Pfam" id="PF03087">
    <property type="entry name" value="BPS1"/>
    <property type="match status" value="1"/>
</dbReference>
<gene>
    <name evidence="2" type="ORF">CKAN_01336800</name>
</gene>
<dbReference type="AlphaFoldDB" id="A0A443P180"/>
<feature type="signal peptide" evidence="1">
    <location>
        <begin position="1"/>
        <end position="18"/>
    </location>
</feature>
<dbReference type="InterPro" id="IPR004320">
    <property type="entry name" value="BPS1_pln"/>
</dbReference>
<evidence type="ECO:0000256" key="1">
    <source>
        <dbReference type="SAM" id="SignalP"/>
    </source>
</evidence>
<dbReference type="GO" id="GO:0048364">
    <property type="term" value="P:root development"/>
    <property type="evidence" value="ECO:0007669"/>
    <property type="project" value="InterPro"/>
</dbReference>
<evidence type="ECO:0000313" key="3">
    <source>
        <dbReference type="Proteomes" id="UP000283530"/>
    </source>
</evidence>
<feature type="chain" id="PRO_5019051669" evidence="1">
    <location>
        <begin position="19"/>
        <end position="341"/>
    </location>
</feature>
<keyword evidence="3" id="KW-1185">Reference proteome</keyword>
<keyword evidence="1" id="KW-0732">Signal</keyword>
<dbReference type="OrthoDB" id="1701699at2759"/>
<sequence>MILFVCTIFSVLVAIRRPIELIRGNIFSFNTRKPILGHWAEEAKMAGEKSYHVRSISLPSTSHPIILRVEEEINKLKAWMALSSSTSSLHKSGLNGLKNLYDCVEDFLKLPVTQEVITRLRNEKWVDELLDGSVMLLDLCGTTNDILVSMKEQMLDLLSTLRRTKGRELGMEGKVHTYICSTKKIKKDINKCVALLKKMDNRNTSVPITDQDPDLPMVERVQGELRMITVSFFGLILSFLSSSKPKPKHSKWSLISTLVHKGSIACEGEQEDMSEVMSVDAALFSLSGKFSSKVAEMERMQKAQRQLEVLQIGIKDLEAGLDCIFKSLIKTRVSLLNILTQ</sequence>
<protein>
    <submittedName>
        <fullName evidence="2">Uncharacterized protein</fullName>
    </submittedName>
</protein>
<organism evidence="2 3">
    <name type="scientific">Cinnamomum micranthum f. kanehirae</name>
    <dbReference type="NCBI Taxonomy" id="337451"/>
    <lineage>
        <taxon>Eukaryota</taxon>
        <taxon>Viridiplantae</taxon>
        <taxon>Streptophyta</taxon>
        <taxon>Embryophyta</taxon>
        <taxon>Tracheophyta</taxon>
        <taxon>Spermatophyta</taxon>
        <taxon>Magnoliopsida</taxon>
        <taxon>Magnoliidae</taxon>
        <taxon>Laurales</taxon>
        <taxon>Lauraceae</taxon>
        <taxon>Cinnamomum</taxon>
    </lineage>
</organism>
<dbReference type="PANTHER" id="PTHR33070">
    <property type="entry name" value="OS06G0725500 PROTEIN"/>
    <property type="match status" value="1"/>
</dbReference>
<proteinExistence type="predicted"/>
<name>A0A443P180_9MAGN</name>
<dbReference type="Proteomes" id="UP000283530">
    <property type="component" value="Unassembled WGS sequence"/>
</dbReference>
<dbReference type="PANTHER" id="PTHR33070:SF120">
    <property type="entry name" value="EXPRESSED PROTEIN"/>
    <property type="match status" value="1"/>
</dbReference>
<comment type="caution">
    <text evidence="2">The sequence shown here is derived from an EMBL/GenBank/DDBJ whole genome shotgun (WGS) entry which is preliminary data.</text>
</comment>
<dbReference type="EMBL" id="QPKB01000005">
    <property type="protein sequence ID" value="RWR84550.1"/>
    <property type="molecule type" value="Genomic_DNA"/>
</dbReference>